<organism evidence="2 3">
    <name type="scientific">Pseudaquabacterium terrae</name>
    <dbReference type="NCBI Taxonomy" id="2732868"/>
    <lineage>
        <taxon>Bacteria</taxon>
        <taxon>Pseudomonadati</taxon>
        <taxon>Pseudomonadota</taxon>
        <taxon>Betaproteobacteria</taxon>
        <taxon>Burkholderiales</taxon>
        <taxon>Sphaerotilaceae</taxon>
        <taxon>Pseudaquabacterium</taxon>
    </lineage>
</organism>
<keyword evidence="3" id="KW-1185">Reference proteome</keyword>
<proteinExistence type="predicted"/>
<reference evidence="2 3" key="1">
    <citation type="submission" date="2020-05" db="EMBL/GenBank/DDBJ databases">
        <title>Aquincola sp. isolate from soil.</title>
        <authorList>
            <person name="Han J."/>
            <person name="Kim D.-U."/>
        </authorList>
    </citation>
    <scope>NUCLEOTIDE SEQUENCE [LARGE SCALE GENOMIC DNA]</scope>
    <source>
        <strain evidence="2 3">S2</strain>
    </source>
</reference>
<feature type="region of interest" description="Disordered" evidence="1">
    <location>
        <begin position="1"/>
        <end position="33"/>
    </location>
</feature>
<evidence type="ECO:0000313" key="3">
    <source>
        <dbReference type="Proteomes" id="UP000737171"/>
    </source>
</evidence>
<gene>
    <name evidence="2" type="ORF">HLB44_36465</name>
</gene>
<sequence>MNNNRVCRAPSDCGGSESSSQAVPSGRRFKVSPTSALRASVLRRAVSLSGTAQQRGAKRSSERKVNNPHYSCTLALASRGALQAITGSRLSIRTVSQFCRSK</sequence>
<name>A0ABX2EV37_9BURK</name>
<dbReference type="EMBL" id="JABRWJ010000032">
    <property type="protein sequence ID" value="NRF72458.1"/>
    <property type="molecule type" value="Genomic_DNA"/>
</dbReference>
<evidence type="ECO:0000256" key="1">
    <source>
        <dbReference type="SAM" id="MobiDB-lite"/>
    </source>
</evidence>
<accession>A0ABX2EV37</accession>
<comment type="caution">
    <text evidence="2">The sequence shown here is derived from an EMBL/GenBank/DDBJ whole genome shotgun (WGS) entry which is preliminary data.</text>
</comment>
<evidence type="ECO:0000313" key="2">
    <source>
        <dbReference type="EMBL" id="NRF72458.1"/>
    </source>
</evidence>
<protein>
    <submittedName>
        <fullName evidence="2">Uncharacterized protein</fullName>
    </submittedName>
</protein>
<dbReference type="Proteomes" id="UP000737171">
    <property type="component" value="Unassembled WGS sequence"/>
</dbReference>
<dbReference type="RefSeq" id="WP_173135723.1">
    <property type="nucleotide sequence ID" value="NZ_JABRWJ010000032.1"/>
</dbReference>